<dbReference type="PANTHER" id="PTHR11739:SF8">
    <property type="entry name" value="CITRATE SYNTHASE, MITOCHONDRIAL"/>
    <property type="match status" value="1"/>
</dbReference>
<dbReference type="Gene3D" id="1.10.580.10">
    <property type="entry name" value="Citrate Synthase, domain 1"/>
    <property type="match status" value="1"/>
</dbReference>
<name>A0A914YKJ8_9BILA</name>
<dbReference type="PANTHER" id="PTHR11739">
    <property type="entry name" value="CITRATE SYNTHASE"/>
    <property type="match status" value="1"/>
</dbReference>
<accession>A0A914YKJ8</accession>
<protein>
    <submittedName>
        <fullName evidence="2">Citrate synthase</fullName>
    </submittedName>
</protein>
<dbReference type="GO" id="GO:0005975">
    <property type="term" value="P:carbohydrate metabolic process"/>
    <property type="evidence" value="ECO:0007669"/>
    <property type="project" value="TreeGrafter"/>
</dbReference>
<organism evidence="1 2">
    <name type="scientific">Panagrolaimus superbus</name>
    <dbReference type="NCBI Taxonomy" id="310955"/>
    <lineage>
        <taxon>Eukaryota</taxon>
        <taxon>Metazoa</taxon>
        <taxon>Ecdysozoa</taxon>
        <taxon>Nematoda</taxon>
        <taxon>Chromadorea</taxon>
        <taxon>Rhabditida</taxon>
        <taxon>Tylenchina</taxon>
        <taxon>Panagrolaimomorpha</taxon>
        <taxon>Panagrolaimoidea</taxon>
        <taxon>Panagrolaimidae</taxon>
        <taxon>Panagrolaimus</taxon>
    </lineage>
</organism>
<evidence type="ECO:0000313" key="1">
    <source>
        <dbReference type="Proteomes" id="UP000887577"/>
    </source>
</evidence>
<dbReference type="AlphaFoldDB" id="A0A914YKJ8"/>
<dbReference type="Proteomes" id="UP000887577">
    <property type="component" value="Unplaced"/>
</dbReference>
<dbReference type="Pfam" id="PF00285">
    <property type="entry name" value="Citrate_synt"/>
    <property type="match status" value="1"/>
</dbReference>
<dbReference type="InterPro" id="IPR016142">
    <property type="entry name" value="Citrate_synth-like_lrg_a-sub"/>
</dbReference>
<dbReference type="GO" id="GO:0005759">
    <property type="term" value="C:mitochondrial matrix"/>
    <property type="evidence" value="ECO:0007669"/>
    <property type="project" value="TreeGrafter"/>
</dbReference>
<dbReference type="InterPro" id="IPR036969">
    <property type="entry name" value="Citrate_synthase_sf"/>
</dbReference>
<dbReference type="GO" id="GO:0006099">
    <property type="term" value="P:tricarboxylic acid cycle"/>
    <property type="evidence" value="ECO:0007669"/>
    <property type="project" value="TreeGrafter"/>
</dbReference>
<dbReference type="InterPro" id="IPR002020">
    <property type="entry name" value="Citrate_synthase"/>
</dbReference>
<dbReference type="GO" id="GO:0046912">
    <property type="term" value="F:acyltransferase activity, acyl groups converted into alkyl on transfer"/>
    <property type="evidence" value="ECO:0007669"/>
    <property type="project" value="InterPro"/>
</dbReference>
<keyword evidence="1" id="KW-1185">Reference proteome</keyword>
<dbReference type="WBParaSite" id="PSU_v2.g20863.t1">
    <property type="protein sequence ID" value="PSU_v2.g20863.t1"/>
    <property type="gene ID" value="PSU_v2.g20863"/>
</dbReference>
<dbReference type="SUPFAM" id="SSF48256">
    <property type="entry name" value="Citrate synthase"/>
    <property type="match status" value="1"/>
</dbReference>
<proteinExistence type="predicted"/>
<sequence>MVYGGMRSMKGMVTETSVLDPEEGIRFRGYSIPECQKQLPKAQGGDEPLPEGIWWLLTTGEIPNDKQVQAISKEWASRADLPDHVAQLLHSFPSNLHPMSQFIAAIAALQGESKFAQAYANGVHKSTYWEYTYEDSMNLLAKLPTVAASIYRNLYRDGSSVSVIDSNKD</sequence>
<evidence type="ECO:0000313" key="2">
    <source>
        <dbReference type="WBParaSite" id="PSU_v2.g20863.t1"/>
    </source>
</evidence>
<reference evidence="2" key="1">
    <citation type="submission" date="2022-11" db="UniProtKB">
        <authorList>
            <consortium name="WormBaseParasite"/>
        </authorList>
    </citation>
    <scope>IDENTIFICATION</scope>
</reference>